<dbReference type="HAMAP" id="MF_00022">
    <property type="entry name" value="Glu_tRNA_synth_type1"/>
    <property type="match status" value="1"/>
</dbReference>
<evidence type="ECO:0000313" key="11">
    <source>
        <dbReference type="EMBL" id="BCJ87362.1"/>
    </source>
</evidence>
<evidence type="ECO:0000256" key="6">
    <source>
        <dbReference type="ARBA" id="ARBA00022917"/>
    </source>
</evidence>
<comment type="function">
    <text evidence="8">Catalyzes the attachment of glutamate to tRNA(Glu) in a two-step reaction: glutamate is first activated by ATP to form Glu-AMP and then transferred to the acceptor end of tRNA(Glu).</text>
</comment>
<evidence type="ECO:0000259" key="10">
    <source>
        <dbReference type="Pfam" id="PF19269"/>
    </source>
</evidence>
<comment type="subcellular location">
    <subcellularLocation>
        <location evidence="8">Cytoplasm</location>
    </subcellularLocation>
</comment>
<feature type="domain" description="Glutamyl/glutaminyl-tRNA synthetase class Ib catalytic" evidence="9">
    <location>
        <begin position="3"/>
        <end position="321"/>
    </location>
</feature>
<comment type="similarity">
    <text evidence="1 8">Belongs to the class-I aminoacyl-tRNA synthetase family. Glutamate--tRNA ligase type 1 subfamily.</text>
</comment>
<dbReference type="EMBL" id="AP023366">
    <property type="protein sequence ID" value="BCJ87362.1"/>
    <property type="molecule type" value="Genomic_DNA"/>
</dbReference>
<name>A0A7I8DDL2_9BACL</name>
<dbReference type="KEGG" id="eff:skT53_23470"/>
<dbReference type="Pfam" id="PF00749">
    <property type="entry name" value="tRNA-synt_1c"/>
    <property type="match status" value="1"/>
</dbReference>
<dbReference type="Gene3D" id="3.40.50.620">
    <property type="entry name" value="HUPs"/>
    <property type="match status" value="1"/>
</dbReference>
<dbReference type="InterPro" id="IPR045462">
    <property type="entry name" value="aa-tRNA-synth_I_cd-bd"/>
</dbReference>
<dbReference type="InterPro" id="IPR020751">
    <property type="entry name" value="aa-tRNA-synth_I_codon-bd_sub2"/>
</dbReference>
<dbReference type="Gene3D" id="1.10.10.350">
    <property type="match status" value="1"/>
</dbReference>
<dbReference type="GO" id="GO:0000049">
    <property type="term" value="F:tRNA binding"/>
    <property type="evidence" value="ECO:0007669"/>
    <property type="project" value="InterPro"/>
</dbReference>
<evidence type="ECO:0000256" key="3">
    <source>
        <dbReference type="ARBA" id="ARBA00022598"/>
    </source>
</evidence>
<feature type="binding site" evidence="8">
    <location>
        <position position="106"/>
    </location>
    <ligand>
        <name>Zn(2+)</name>
        <dbReference type="ChEBI" id="CHEBI:29105"/>
    </ligand>
</feature>
<dbReference type="InterPro" id="IPR014729">
    <property type="entry name" value="Rossmann-like_a/b/a_fold"/>
</dbReference>
<dbReference type="GO" id="GO:0006424">
    <property type="term" value="P:glutamyl-tRNA aminoacylation"/>
    <property type="evidence" value="ECO:0007669"/>
    <property type="project" value="UniProtKB-UniRule"/>
</dbReference>
<evidence type="ECO:0000313" key="12">
    <source>
        <dbReference type="Proteomes" id="UP000593802"/>
    </source>
</evidence>
<dbReference type="InterPro" id="IPR049940">
    <property type="entry name" value="GluQ/Sye"/>
</dbReference>
<keyword evidence="3 8" id="KW-0436">Ligase</keyword>
<feature type="binding site" evidence="8">
    <location>
        <position position="253"/>
    </location>
    <ligand>
        <name>ATP</name>
        <dbReference type="ChEBI" id="CHEBI:30616"/>
    </ligand>
</feature>
<evidence type="ECO:0000259" key="9">
    <source>
        <dbReference type="Pfam" id="PF00749"/>
    </source>
</evidence>
<dbReference type="InterPro" id="IPR000924">
    <property type="entry name" value="Glu/Gln-tRNA-synth"/>
</dbReference>
<organism evidence="11 12">
    <name type="scientific">Effusibacillus dendaii</name>
    <dbReference type="NCBI Taxonomy" id="2743772"/>
    <lineage>
        <taxon>Bacteria</taxon>
        <taxon>Bacillati</taxon>
        <taxon>Bacillota</taxon>
        <taxon>Bacilli</taxon>
        <taxon>Bacillales</taxon>
        <taxon>Alicyclobacillaceae</taxon>
        <taxon>Effusibacillus</taxon>
    </lineage>
</organism>
<keyword evidence="5 8" id="KW-0067">ATP-binding</keyword>
<feature type="short sequence motif" description="'HIGH' region" evidence="8">
    <location>
        <begin position="9"/>
        <end position="19"/>
    </location>
</feature>
<dbReference type="FunFam" id="1.10.10.350:FF:000002">
    <property type="entry name" value="Glutamate--tRNA ligase"/>
    <property type="match status" value="1"/>
</dbReference>
<dbReference type="GO" id="GO:0008270">
    <property type="term" value="F:zinc ion binding"/>
    <property type="evidence" value="ECO:0007669"/>
    <property type="project" value="UniProtKB-UniRule"/>
</dbReference>
<dbReference type="EC" id="6.1.1.17" evidence="8"/>
<keyword evidence="2 8" id="KW-0963">Cytoplasm</keyword>
<dbReference type="RefSeq" id="WP_200757268.1">
    <property type="nucleotide sequence ID" value="NZ_AP023366.1"/>
</dbReference>
<keyword evidence="8" id="KW-0862">Zinc</keyword>
<gene>
    <name evidence="8 11" type="primary">gltX</name>
    <name evidence="11" type="ORF">skT53_23470</name>
</gene>
<evidence type="ECO:0000256" key="2">
    <source>
        <dbReference type="ARBA" id="ARBA00022490"/>
    </source>
</evidence>
<keyword evidence="8" id="KW-0479">Metal-binding</keyword>
<dbReference type="Pfam" id="PF19269">
    <property type="entry name" value="Anticodon_2"/>
    <property type="match status" value="1"/>
</dbReference>
<dbReference type="InterPro" id="IPR020058">
    <property type="entry name" value="Glu/Gln-tRNA-synth_Ib_cat-dom"/>
</dbReference>
<dbReference type="InterPro" id="IPR004527">
    <property type="entry name" value="Glu-tRNA-ligase_bac/mito"/>
</dbReference>
<keyword evidence="12" id="KW-1185">Reference proteome</keyword>
<comment type="cofactor">
    <cofactor evidence="8">
        <name>Zn(2+)</name>
        <dbReference type="ChEBI" id="CHEBI:29105"/>
    </cofactor>
    <text evidence="8">Binds 1 zinc ion per subunit.</text>
</comment>
<dbReference type="GO" id="GO:0004818">
    <property type="term" value="F:glutamate-tRNA ligase activity"/>
    <property type="evidence" value="ECO:0007669"/>
    <property type="project" value="UniProtKB-UniRule"/>
</dbReference>
<proteinExistence type="inferred from homology"/>
<dbReference type="AlphaFoldDB" id="A0A7I8DDL2"/>
<keyword evidence="7 8" id="KW-0030">Aminoacyl-tRNA synthetase</keyword>
<dbReference type="SUPFAM" id="SSF52374">
    <property type="entry name" value="Nucleotidylyl transferase"/>
    <property type="match status" value="1"/>
</dbReference>
<dbReference type="GO" id="GO:0005829">
    <property type="term" value="C:cytosol"/>
    <property type="evidence" value="ECO:0007669"/>
    <property type="project" value="TreeGrafter"/>
</dbReference>
<feature type="binding site" evidence="8">
    <location>
        <position position="133"/>
    </location>
    <ligand>
        <name>Zn(2+)</name>
        <dbReference type="ChEBI" id="CHEBI:29105"/>
    </ligand>
</feature>
<feature type="short sequence motif" description="'KMSKS' region" evidence="8">
    <location>
        <begin position="250"/>
        <end position="254"/>
    </location>
</feature>
<dbReference type="PROSITE" id="PS00178">
    <property type="entry name" value="AA_TRNA_LIGASE_I"/>
    <property type="match status" value="1"/>
</dbReference>
<evidence type="ECO:0000256" key="5">
    <source>
        <dbReference type="ARBA" id="ARBA00022840"/>
    </source>
</evidence>
<dbReference type="PRINTS" id="PR00987">
    <property type="entry name" value="TRNASYNTHGLU"/>
</dbReference>
<evidence type="ECO:0000256" key="1">
    <source>
        <dbReference type="ARBA" id="ARBA00007894"/>
    </source>
</evidence>
<dbReference type="SUPFAM" id="SSF48163">
    <property type="entry name" value="An anticodon-binding domain of class I aminoacyl-tRNA synthetases"/>
    <property type="match status" value="1"/>
</dbReference>
<feature type="domain" description="Aminoacyl-tRNA synthetase class I anticodon-binding" evidence="10">
    <location>
        <begin position="339"/>
        <end position="478"/>
    </location>
</feature>
<protein>
    <recommendedName>
        <fullName evidence="8">Glutamate--tRNA ligase</fullName>
        <ecNumber evidence="8">6.1.1.17</ecNumber>
    </recommendedName>
    <alternativeName>
        <fullName evidence="8">Glutamyl-tRNA synthetase</fullName>
        <shortName evidence="8">GluRS</shortName>
    </alternativeName>
</protein>
<accession>A0A7I8DDL2</accession>
<comment type="catalytic activity">
    <reaction evidence="8">
        <text>tRNA(Glu) + L-glutamate + ATP = L-glutamyl-tRNA(Glu) + AMP + diphosphate</text>
        <dbReference type="Rhea" id="RHEA:23540"/>
        <dbReference type="Rhea" id="RHEA-COMP:9663"/>
        <dbReference type="Rhea" id="RHEA-COMP:9680"/>
        <dbReference type="ChEBI" id="CHEBI:29985"/>
        <dbReference type="ChEBI" id="CHEBI:30616"/>
        <dbReference type="ChEBI" id="CHEBI:33019"/>
        <dbReference type="ChEBI" id="CHEBI:78442"/>
        <dbReference type="ChEBI" id="CHEBI:78520"/>
        <dbReference type="ChEBI" id="CHEBI:456215"/>
        <dbReference type="EC" id="6.1.1.17"/>
    </reaction>
</comment>
<dbReference type="GO" id="GO:0005524">
    <property type="term" value="F:ATP binding"/>
    <property type="evidence" value="ECO:0007669"/>
    <property type="project" value="UniProtKB-UniRule"/>
</dbReference>
<dbReference type="NCBIfam" id="TIGR00464">
    <property type="entry name" value="gltX_bact"/>
    <property type="match status" value="1"/>
</dbReference>
<dbReference type="PANTHER" id="PTHR43311:SF2">
    <property type="entry name" value="GLUTAMATE--TRNA LIGASE, MITOCHONDRIAL-RELATED"/>
    <property type="match status" value="1"/>
</dbReference>
<comment type="subunit">
    <text evidence="8">Monomer.</text>
</comment>
<reference evidence="11 12" key="1">
    <citation type="submission" date="2020-08" db="EMBL/GenBank/DDBJ databases">
        <title>Complete Genome Sequence of Effusibacillus dendaii Strain skT53, Isolated from Farmland soil.</title>
        <authorList>
            <person name="Konishi T."/>
            <person name="Kawasaki H."/>
        </authorList>
    </citation>
    <scope>NUCLEOTIDE SEQUENCE [LARGE SCALE GENOMIC DNA]</scope>
    <source>
        <strain evidence="12">skT53</strain>
    </source>
</reference>
<keyword evidence="4 8" id="KW-0547">Nucleotide-binding</keyword>
<evidence type="ECO:0000256" key="7">
    <source>
        <dbReference type="ARBA" id="ARBA00023146"/>
    </source>
</evidence>
<feature type="binding site" evidence="8">
    <location>
        <position position="108"/>
    </location>
    <ligand>
        <name>Zn(2+)</name>
        <dbReference type="ChEBI" id="CHEBI:29105"/>
    </ligand>
</feature>
<evidence type="ECO:0000256" key="4">
    <source>
        <dbReference type="ARBA" id="ARBA00022741"/>
    </source>
</evidence>
<keyword evidence="6 8" id="KW-0648">Protein biosynthesis</keyword>
<dbReference type="Proteomes" id="UP000593802">
    <property type="component" value="Chromosome"/>
</dbReference>
<dbReference type="InterPro" id="IPR008925">
    <property type="entry name" value="aa_tRNA-synth_I_cd-bd_sf"/>
</dbReference>
<evidence type="ECO:0000256" key="8">
    <source>
        <dbReference type="HAMAP-Rule" id="MF_00022"/>
    </source>
</evidence>
<feature type="binding site" evidence="8">
    <location>
        <position position="135"/>
    </location>
    <ligand>
        <name>Zn(2+)</name>
        <dbReference type="ChEBI" id="CHEBI:29105"/>
    </ligand>
</feature>
<dbReference type="InterPro" id="IPR001412">
    <property type="entry name" value="aa-tRNA-synth_I_CS"/>
</dbReference>
<dbReference type="CDD" id="cd00808">
    <property type="entry name" value="GluRS_core"/>
    <property type="match status" value="1"/>
</dbReference>
<sequence length="482" mass="55063">MSVRVRYAPSPTGHLHIGGARTALFNYLLAKQAGGTYILRIEDTDQARNVERADEEFLENFKWLGLDWEEGPDIGGPFAPYRCTERLPIYQKHVQQLLTEGKAYYCYCTEEELEKEREQMLAKGLMVGYSGRCRHLTDEQKANYEREGRKKTVRFRVPEGQVIRFVDLVRGEVQFETEGIGDFVIVKSDGLPTYNFAVTVDDHLMEISHVLRGEEHLSNTPRQVLIYQAFGWKCPEFAHVSLILNQDGKKLSKRDESIVQFIEQYRNLGYLPEAILNFLALLGWSPGGEQEIFSLDELVSAFSLDRVSKSGAVFDTEKLAWMNGYYIRQADTERLVSIAIPQLQRAGLIGESFDRDWVVKLVALYKEKIQYMAELPEMAKSFFEEQVVYDGEAADILKEEQVPTVIASFYEKAKGLYNWNAETIKAALKEVQKETGYKGRQLFMTVRVAATGHAHGPDLNMSLELLGRERVVTRLQNLLINA</sequence>
<dbReference type="PANTHER" id="PTHR43311">
    <property type="entry name" value="GLUTAMATE--TRNA LIGASE"/>
    <property type="match status" value="1"/>
</dbReference>
<dbReference type="InterPro" id="IPR033910">
    <property type="entry name" value="GluRS_core"/>
</dbReference>
<dbReference type="FunFam" id="3.40.50.620:FF:000045">
    <property type="entry name" value="Glutamate--tRNA ligase, mitochondrial"/>
    <property type="match status" value="1"/>
</dbReference>